<feature type="transmembrane region" description="Helical" evidence="7">
    <location>
        <begin position="21"/>
        <end position="39"/>
    </location>
</feature>
<evidence type="ECO:0000313" key="9">
    <source>
        <dbReference type="EMBL" id="VAW99755.1"/>
    </source>
</evidence>
<keyword evidence="7" id="KW-1133">Transmembrane helix</keyword>
<dbReference type="InterPro" id="IPR017896">
    <property type="entry name" value="4Fe4S_Fe-S-bd"/>
</dbReference>
<organism evidence="9">
    <name type="scientific">hydrothermal vent metagenome</name>
    <dbReference type="NCBI Taxonomy" id="652676"/>
    <lineage>
        <taxon>unclassified sequences</taxon>
        <taxon>metagenomes</taxon>
        <taxon>ecological metagenomes</taxon>
    </lineage>
</organism>
<keyword evidence="7" id="KW-0812">Transmembrane</keyword>
<dbReference type="Gene3D" id="3.30.70.20">
    <property type="match status" value="1"/>
</dbReference>
<feature type="transmembrane region" description="Helical" evidence="7">
    <location>
        <begin position="148"/>
        <end position="173"/>
    </location>
</feature>
<reference evidence="9" key="1">
    <citation type="submission" date="2018-06" db="EMBL/GenBank/DDBJ databases">
        <authorList>
            <person name="Zhirakovskaya E."/>
        </authorList>
    </citation>
    <scope>NUCLEOTIDE SEQUENCE</scope>
</reference>
<dbReference type="EMBL" id="UOFS01000040">
    <property type="protein sequence ID" value="VAW99755.1"/>
    <property type="molecule type" value="Genomic_DNA"/>
</dbReference>
<dbReference type="Pfam" id="PF12801">
    <property type="entry name" value="Fer4_5"/>
    <property type="match status" value="2"/>
</dbReference>
<evidence type="ECO:0000256" key="1">
    <source>
        <dbReference type="ARBA" id="ARBA00022448"/>
    </source>
</evidence>
<keyword evidence="5" id="KW-0408">Iron</keyword>
<dbReference type="PANTHER" id="PTHR30176">
    <property type="entry name" value="FERREDOXIN-TYPE PROTEIN NAPH"/>
    <property type="match status" value="1"/>
</dbReference>
<feature type="transmembrane region" description="Helical" evidence="7">
    <location>
        <begin position="76"/>
        <end position="96"/>
    </location>
</feature>
<name>A0A3B1A1S6_9ZZZZ</name>
<keyword evidence="1" id="KW-0813">Transport</keyword>
<feature type="domain" description="4Fe-4S ferredoxin-type" evidence="8">
    <location>
        <begin position="83"/>
        <end position="124"/>
    </location>
</feature>
<accession>A0A3B1A1S6</accession>
<gene>
    <name evidence="9" type="ORF">MNBD_GAMMA22-2919</name>
</gene>
<keyword evidence="3" id="KW-0479">Metal-binding</keyword>
<dbReference type="InterPro" id="IPR051684">
    <property type="entry name" value="Electron_Trans/Redox"/>
</dbReference>
<keyword evidence="4" id="KW-0249">Electron transport</keyword>
<evidence type="ECO:0000256" key="2">
    <source>
        <dbReference type="ARBA" id="ARBA00022485"/>
    </source>
</evidence>
<feature type="transmembrane region" description="Helical" evidence="7">
    <location>
        <begin position="193"/>
        <end position="210"/>
    </location>
</feature>
<evidence type="ECO:0000256" key="7">
    <source>
        <dbReference type="SAM" id="Phobius"/>
    </source>
</evidence>
<proteinExistence type="predicted"/>
<evidence type="ECO:0000259" key="8">
    <source>
        <dbReference type="Pfam" id="PF12801"/>
    </source>
</evidence>
<feature type="domain" description="4Fe-4S ferredoxin-type" evidence="8">
    <location>
        <begin position="195"/>
        <end position="229"/>
    </location>
</feature>
<keyword evidence="2" id="KW-0004">4Fe-4S</keyword>
<dbReference type="AlphaFoldDB" id="A0A3B1A1S6"/>
<protein>
    <submittedName>
        <fullName evidence="9">Type cbb3 cytochrome oxidase biogenesis protein CcoG, involved in Cu oxidation</fullName>
    </submittedName>
</protein>
<evidence type="ECO:0000256" key="5">
    <source>
        <dbReference type="ARBA" id="ARBA00023004"/>
    </source>
</evidence>
<dbReference type="GO" id="GO:0051539">
    <property type="term" value="F:4 iron, 4 sulfur cluster binding"/>
    <property type="evidence" value="ECO:0007669"/>
    <property type="project" value="UniProtKB-KW"/>
</dbReference>
<dbReference type="PANTHER" id="PTHR30176:SF3">
    <property type="entry name" value="FERREDOXIN-TYPE PROTEIN NAPH"/>
    <property type="match status" value="1"/>
</dbReference>
<keyword evidence="7" id="KW-0472">Membrane</keyword>
<dbReference type="GO" id="GO:0005886">
    <property type="term" value="C:plasma membrane"/>
    <property type="evidence" value="ECO:0007669"/>
    <property type="project" value="TreeGrafter"/>
</dbReference>
<sequence>MLNKSIKHISKSAKHQKIRQYTQTIFFILFIIAPIFNIFRFDLTLGNFILFGYNWTLGLEDVIAGQAPTSDAVFNIIVRAFLPLLVIVLVFGWTSWKYGRFYCGWLCPHFSVVETINALMRVASGKFSIWDKKSNLQKVDGHVIKIKAYYWILVYAAVVLFALLWAVVFLTYLLPPKEIYFNLVTFNLTRNQILFIGVATLLLSIEFMFARHLFCRFGCAVGVFQSLIWMANKRAIVVSFDRNNALQCQDCFNACDNECPMRLNPRSIKRRMFNCTECGVCLHACAQVQETLNKNPVLRWRDGQSALQESDR</sequence>
<dbReference type="GO" id="GO:0046872">
    <property type="term" value="F:metal ion binding"/>
    <property type="evidence" value="ECO:0007669"/>
    <property type="project" value="UniProtKB-KW"/>
</dbReference>
<keyword evidence="6" id="KW-0411">Iron-sulfur</keyword>
<evidence type="ECO:0000256" key="4">
    <source>
        <dbReference type="ARBA" id="ARBA00022982"/>
    </source>
</evidence>
<evidence type="ECO:0000256" key="3">
    <source>
        <dbReference type="ARBA" id="ARBA00022723"/>
    </source>
</evidence>
<evidence type="ECO:0000256" key="6">
    <source>
        <dbReference type="ARBA" id="ARBA00023014"/>
    </source>
</evidence>
<dbReference type="SUPFAM" id="SSF54862">
    <property type="entry name" value="4Fe-4S ferredoxins"/>
    <property type="match status" value="1"/>
</dbReference>